<dbReference type="SUPFAM" id="SSF63829">
    <property type="entry name" value="Calcium-dependent phosphotriesterase"/>
    <property type="match status" value="1"/>
</dbReference>
<keyword evidence="2" id="KW-0614">Plasmid</keyword>
<evidence type="ECO:0000313" key="3">
    <source>
        <dbReference type="Proteomes" id="UP000298579"/>
    </source>
</evidence>
<evidence type="ECO:0000259" key="1">
    <source>
        <dbReference type="Pfam" id="PF08450"/>
    </source>
</evidence>
<dbReference type="EMBL" id="CP039899">
    <property type="protein sequence ID" value="QCL82565.1"/>
    <property type="molecule type" value="Genomic_DNA"/>
</dbReference>
<protein>
    <submittedName>
        <fullName evidence="2">SMP-30/gluconolactonase/LRE family protein</fullName>
    </submittedName>
</protein>
<dbReference type="Gene3D" id="2.120.10.30">
    <property type="entry name" value="TolB, C-terminal domain"/>
    <property type="match status" value="1"/>
</dbReference>
<reference evidence="2 3" key="1">
    <citation type="submission" date="2019-04" db="EMBL/GenBank/DDBJ databases">
        <title>Complete genome sequence of Agrobacterium tumefaciens CFBP5877.</title>
        <authorList>
            <person name="Huang Y.-Y."/>
            <person name="Chiang H.-Y."/>
            <person name="Chou L."/>
            <person name="Lai E.-M."/>
            <person name="Kuo C.-H."/>
        </authorList>
    </citation>
    <scope>NUCLEOTIDE SEQUENCE [LARGE SCALE GENOMIC DNA]</scope>
    <source>
        <strain evidence="2 3">CFBP5877</strain>
        <plasmid evidence="3">patcfbp5877a</plasmid>
    </source>
</reference>
<gene>
    <name evidence="2" type="ORF">CFBP5877_26005</name>
</gene>
<dbReference type="PANTHER" id="PTHR47572">
    <property type="entry name" value="LIPOPROTEIN-RELATED"/>
    <property type="match status" value="1"/>
</dbReference>
<dbReference type="InterPro" id="IPR013658">
    <property type="entry name" value="SGL"/>
</dbReference>
<feature type="domain" description="SMP-30/Gluconolactonase/LRE-like region" evidence="1">
    <location>
        <begin position="20"/>
        <end position="290"/>
    </location>
</feature>
<dbReference type="InterPro" id="IPR051262">
    <property type="entry name" value="SMP-30/CGR1_Lactonase"/>
</dbReference>
<organism evidence="2 3">
    <name type="scientific">Agrobacterium tumefaciens</name>
    <dbReference type="NCBI Taxonomy" id="358"/>
    <lineage>
        <taxon>Bacteria</taxon>
        <taxon>Pseudomonadati</taxon>
        <taxon>Pseudomonadota</taxon>
        <taxon>Alphaproteobacteria</taxon>
        <taxon>Hyphomicrobiales</taxon>
        <taxon>Rhizobiaceae</taxon>
        <taxon>Rhizobium/Agrobacterium group</taxon>
        <taxon>Agrobacterium</taxon>
        <taxon>Agrobacterium tumefaciens complex</taxon>
    </lineage>
</organism>
<dbReference type="AlphaFoldDB" id="A0AAE6EIE4"/>
<evidence type="ECO:0000313" key="2">
    <source>
        <dbReference type="EMBL" id="QCL82565.1"/>
    </source>
</evidence>
<name>A0AAE6EIE4_AGRTU</name>
<proteinExistence type="predicted"/>
<geneLocation type="plasmid" evidence="3">
    <name>patcfbp5877a</name>
</geneLocation>
<dbReference type="PANTHER" id="PTHR47572:SF5">
    <property type="entry name" value="BLR2277 PROTEIN"/>
    <property type="match status" value="1"/>
</dbReference>
<sequence length="321" mass="34356">MIADQMTKPDIEIIATGLHFPEGPVELPDGSIAVVEIGAGRIIRISGAGKHEVLAHTGGGPNGMALGPDGALYVCNNGGFSWKQEGEWLRPVGLAPDYSGGLVQRVDIATGEVNTLYDRCDGRTLSGPNDIVFDNNGGFYFTDTGRVREFQRDHGGVFYARADGSWIKKVVFPLLTPNGVGLSPDLKTLYVAEMETARLWSYAIVKPGVVERTPFPSQSGGELVVGLDGFQRFDSLKVAASGNICVATLVTGCITVVSPQGELLDQVRMPDIYPTNLGFVGQDLQDAIVTLSLTGEVGRLRWPEKGLRLQHQGLPSPGPPR</sequence>
<dbReference type="Pfam" id="PF08450">
    <property type="entry name" value="SGL"/>
    <property type="match status" value="1"/>
</dbReference>
<accession>A0AAE6EIE4</accession>
<dbReference type="Proteomes" id="UP000298579">
    <property type="component" value="Plasmid pAtCFBP5877a"/>
</dbReference>
<dbReference type="InterPro" id="IPR011042">
    <property type="entry name" value="6-blade_b-propeller_TolB-like"/>
</dbReference>